<gene>
    <name evidence="2" type="ORF">NCTC7023_00729</name>
</gene>
<dbReference type="InterPro" id="IPR029033">
    <property type="entry name" value="His_PPase_superfam"/>
</dbReference>
<evidence type="ECO:0000256" key="1">
    <source>
        <dbReference type="PIRSR" id="PIRSR613078-3"/>
    </source>
</evidence>
<evidence type="ECO:0000313" key="3">
    <source>
        <dbReference type="Proteomes" id="UP000255476"/>
    </source>
</evidence>
<evidence type="ECO:0000313" key="2">
    <source>
        <dbReference type="EMBL" id="SUO81182.1"/>
    </source>
</evidence>
<dbReference type="GO" id="GO:0005737">
    <property type="term" value="C:cytoplasm"/>
    <property type="evidence" value="ECO:0007669"/>
    <property type="project" value="TreeGrafter"/>
</dbReference>
<dbReference type="SMART" id="SM00855">
    <property type="entry name" value="PGAM"/>
    <property type="match status" value="1"/>
</dbReference>
<dbReference type="Gene3D" id="3.40.50.1240">
    <property type="entry name" value="Phosphoglycerate mutase-like"/>
    <property type="match status" value="1"/>
</dbReference>
<dbReference type="Proteomes" id="UP000255476">
    <property type="component" value="Unassembled WGS sequence"/>
</dbReference>
<dbReference type="Pfam" id="PF00300">
    <property type="entry name" value="His_Phos_1"/>
    <property type="match status" value="1"/>
</dbReference>
<proteinExistence type="predicted"/>
<dbReference type="InterPro" id="IPR013078">
    <property type="entry name" value="His_Pase_superF_clade-1"/>
</dbReference>
<dbReference type="EMBL" id="UHHT01000001">
    <property type="protein sequence ID" value="SUO81182.1"/>
    <property type="molecule type" value="Genomic_DNA"/>
</dbReference>
<organism evidence="2 3">
    <name type="scientific">Streptococcus equi subsp. zooepidemicus</name>
    <dbReference type="NCBI Taxonomy" id="40041"/>
    <lineage>
        <taxon>Bacteria</taxon>
        <taxon>Bacillati</taxon>
        <taxon>Bacillota</taxon>
        <taxon>Bacilli</taxon>
        <taxon>Lactobacillales</taxon>
        <taxon>Streptococcaceae</taxon>
        <taxon>Streptococcus</taxon>
    </lineage>
</organism>
<dbReference type="AlphaFoldDB" id="A0AAX2LFA7"/>
<dbReference type="PANTHER" id="PTHR48100">
    <property type="entry name" value="BROAD-SPECIFICITY PHOSPHATASE YOR283W-RELATED"/>
    <property type="match status" value="1"/>
</dbReference>
<accession>A0AAX2LFA7</accession>
<name>A0AAX2LFA7_STRSZ</name>
<dbReference type="SUPFAM" id="SSF53254">
    <property type="entry name" value="Phosphoglycerate mutase-like"/>
    <property type="match status" value="1"/>
</dbReference>
<feature type="site" description="Transition state stabilizer" evidence="1">
    <location>
        <position position="157"/>
    </location>
</feature>
<sequence length="205" mass="23537">MTPNKSKQKVRESMPKVDMMTQVYFIRHAEPNYQNHNDVTRELSDHGVKASQDLVRQLAEVSIDAFYSSPYKRSIDTIAPLAASRAMEIKLIDDLRERKLADAWIEDFVDTAKKQWADFTFKLPTGESLQEVQDRNIAALNRILKEAKGKTVVIGTHGTALSTIINYYQPDFGFEDFNRCKHVFPWIVRASFDGDQLLELNELLV</sequence>
<dbReference type="CDD" id="cd07067">
    <property type="entry name" value="HP_PGM_like"/>
    <property type="match status" value="1"/>
</dbReference>
<dbReference type="GO" id="GO:0016791">
    <property type="term" value="F:phosphatase activity"/>
    <property type="evidence" value="ECO:0007669"/>
    <property type="project" value="TreeGrafter"/>
</dbReference>
<reference evidence="2 3" key="1">
    <citation type="submission" date="2018-06" db="EMBL/GenBank/DDBJ databases">
        <authorList>
            <consortium name="Pathogen Informatics"/>
            <person name="Doyle S."/>
        </authorList>
    </citation>
    <scope>NUCLEOTIDE SEQUENCE [LARGE SCALE GENOMIC DNA]</scope>
    <source>
        <strain evidence="2 3">NCTC7023</strain>
    </source>
</reference>
<dbReference type="PANTHER" id="PTHR48100:SF59">
    <property type="entry name" value="ADENOSYLCOBALAMIN_ALPHA-RIBAZOLE PHOSPHATASE"/>
    <property type="match status" value="1"/>
</dbReference>
<dbReference type="InterPro" id="IPR050275">
    <property type="entry name" value="PGM_Phosphatase"/>
</dbReference>
<comment type="caution">
    <text evidence="2">The sequence shown here is derived from an EMBL/GenBank/DDBJ whole genome shotgun (WGS) entry which is preliminary data.</text>
</comment>
<protein>
    <submittedName>
        <fullName evidence="2">Phosphoglycerate mutase family protein</fullName>
    </submittedName>
</protein>